<evidence type="ECO:0000256" key="2">
    <source>
        <dbReference type="ARBA" id="ARBA00022490"/>
    </source>
</evidence>
<reference evidence="13" key="2">
    <citation type="submission" date="2025-08" db="UniProtKB">
        <authorList>
            <consortium name="Ensembl"/>
        </authorList>
    </citation>
    <scope>IDENTIFICATION</scope>
</reference>
<feature type="compositionally biased region" description="Acidic residues" evidence="10">
    <location>
        <begin position="557"/>
        <end position="571"/>
    </location>
</feature>
<feature type="coiled-coil region" evidence="9">
    <location>
        <begin position="1280"/>
        <end position="1334"/>
    </location>
</feature>
<dbReference type="GO" id="GO:0005930">
    <property type="term" value="C:axoneme"/>
    <property type="evidence" value="ECO:0007669"/>
    <property type="project" value="UniProtKB-SubCell"/>
</dbReference>
<keyword evidence="14" id="KW-1185">Reference proteome</keyword>
<dbReference type="Pfam" id="PF23409">
    <property type="entry name" value="Beta-prop_EML"/>
    <property type="match status" value="1"/>
</dbReference>
<proteinExistence type="predicted"/>
<evidence type="ECO:0000256" key="5">
    <source>
        <dbReference type="ARBA" id="ARBA00023054"/>
    </source>
</evidence>
<evidence type="ECO:0000256" key="4">
    <source>
        <dbReference type="ARBA" id="ARBA00022737"/>
    </source>
</evidence>
<evidence type="ECO:0000256" key="7">
    <source>
        <dbReference type="ARBA" id="ARBA00023273"/>
    </source>
</evidence>
<feature type="coiled-coil region" evidence="9">
    <location>
        <begin position="1362"/>
        <end position="1396"/>
    </location>
</feature>
<evidence type="ECO:0000259" key="12">
    <source>
        <dbReference type="Pfam" id="PF23409"/>
    </source>
</evidence>
<evidence type="ECO:0000313" key="14">
    <source>
        <dbReference type="Proteomes" id="UP000472271"/>
    </source>
</evidence>
<evidence type="ECO:0000256" key="10">
    <source>
        <dbReference type="SAM" id="MobiDB-lite"/>
    </source>
</evidence>
<dbReference type="Pfam" id="PF00400">
    <property type="entry name" value="WD40"/>
    <property type="match status" value="2"/>
</dbReference>
<dbReference type="Gene3D" id="2.130.10.10">
    <property type="entry name" value="YVTN repeat-like/Quinoprotein amine dehydrogenase"/>
    <property type="match status" value="3"/>
</dbReference>
<evidence type="ECO:0000256" key="6">
    <source>
        <dbReference type="ARBA" id="ARBA00023212"/>
    </source>
</evidence>
<dbReference type="SUPFAM" id="SSF50978">
    <property type="entry name" value="WD40 repeat-like"/>
    <property type="match status" value="2"/>
</dbReference>
<keyword evidence="5 9" id="KW-0175">Coiled coil</keyword>
<feature type="region of interest" description="Disordered" evidence="10">
    <location>
        <begin position="544"/>
        <end position="572"/>
    </location>
</feature>
<dbReference type="GO" id="GO:0003341">
    <property type="term" value="P:cilium movement"/>
    <property type="evidence" value="ECO:0007669"/>
    <property type="project" value="UniProtKB-ARBA"/>
</dbReference>
<organism evidence="13 14">
    <name type="scientific">Sphaeramia orbicularis</name>
    <name type="common">orbiculate cardinalfish</name>
    <dbReference type="NCBI Taxonomy" id="375764"/>
    <lineage>
        <taxon>Eukaryota</taxon>
        <taxon>Metazoa</taxon>
        <taxon>Chordata</taxon>
        <taxon>Craniata</taxon>
        <taxon>Vertebrata</taxon>
        <taxon>Euteleostomi</taxon>
        <taxon>Actinopterygii</taxon>
        <taxon>Neopterygii</taxon>
        <taxon>Teleostei</taxon>
        <taxon>Neoteleostei</taxon>
        <taxon>Acanthomorphata</taxon>
        <taxon>Gobiaria</taxon>
        <taxon>Kurtiformes</taxon>
        <taxon>Apogonoidei</taxon>
        <taxon>Apogonidae</taxon>
        <taxon>Apogoninae</taxon>
        <taxon>Sphaeramia</taxon>
    </lineage>
</organism>
<feature type="region of interest" description="Disordered" evidence="10">
    <location>
        <begin position="1229"/>
        <end position="1258"/>
    </location>
</feature>
<feature type="transmembrane region" description="Helical" evidence="11">
    <location>
        <begin position="1004"/>
        <end position="1022"/>
    </location>
</feature>
<dbReference type="PROSITE" id="PS50082">
    <property type="entry name" value="WD_REPEATS_2"/>
    <property type="match status" value="1"/>
</dbReference>
<evidence type="ECO:0000256" key="9">
    <source>
        <dbReference type="SAM" id="Coils"/>
    </source>
</evidence>
<keyword evidence="3 8" id="KW-0853">WD repeat</keyword>
<keyword evidence="7" id="KW-0966">Cell projection</keyword>
<protein>
    <recommendedName>
        <fullName evidence="12">EML-like first beta-propeller domain-containing protein</fullName>
    </recommendedName>
</protein>
<keyword evidence="11" id="KW-0812">Transmembrane</keyword>
<feature type="repeat" description="WD" evidence="8">
    <location>
        <begin position="425"/>
        <end position="458"/>
    </location>
</feature>
<name>A0A672YZ04_9TELE</name>
<feature type="region of interest" description="Disordered" evidence="10">
    <location>
        <begin position="956"/>
        <end position="978"/>
    </location>
</feature>
<evidence type="ECO:0000256" key="3">
    <source>
        <dbReference type="ARBA" id="ARBA00022574"/>
    </source>
</evidence>
<comment type="subcellular location">
    <subcellularLocation>
        <location evidence="1">Cytoplasm</location>
        <location evidence="1">Cytoskeleton</location>
        <location evidence="1">Cilium axoneme</location>
    </subcellularLocation>
</comment>
<accession>A0A672YZ04</accession>
<keyword evidence="2" id="KW-0963">Cytoplasm</keyword>
<sequence>RANLLLLDEHTLAFVAGNLLVLLDIPSKTQRYLRSCSGRGIGAITVKLRYLAVAEKGNRPNIIIYQYPSLRPYRILRGGTQRAYSCLDFSGDGGLLASVGGAPDYMLTLWDWRQEEVNLSCKAVSQEVFRVTFSPHDPGTLTSSGSGHIKFWKMASSFTGLKLQGLMGHFGKTTATDIEGYVELPDGKVVSGSDWGNLLLWEGNAIKVEICRKEGRSCHAGTALPFALEEGQLMSMGSDGAVRGWDLDDIDAADVQNSSSSGRFEMEPMNELIIGHNVSLVSAVKSCLADTFIWFAQDSSGGIWKLDLSFTNTVDPQCLFSFHSGAVQGMDVSRRSHLMATTALDRSVRVFDFLAKKELTCSRFNQGGTTLRWAPPPVNPSGGLLVAGFEDGVVRLLQLQDLHKLNVVTGRSRKGEAELCLNQAFKPHNAPVTAVAYERNGQMLATGSSDCTVFFFTVGDKYEPVGFIRVPGPVQGLEWSPQAHVENTLLVLCASGHVVEVQSPDPKTQSPNKTFELPDVRTRTFSFRSIKSRLKVLQIKKEREEKLKESKPSETPVEAEEEKEEDEEEELPPIHIPSPPSPLACGFYSQPGHFWLSMGGYDSGYLYHCKFTQEQDRDPDQRRDEPFDALPVHDSDQDPILCITFSSNRRLLFCGMNSGFIRVYPLEDGDVGLTSMKAYWALSIHDNHYGHLRHVGCSHDDLFVLTAGDDGNIFSFSLLPPEQLQRTKAHVPSPRVSVESAVRHHIETAKQKMESDRLRREADMMKAAKRKRLEDLRKKFKELKDRNQTLPEHVQAEQQKVQKVEEVQKELAWKEERWSTARNKLLDRYRPHTNYWTGTDRTQTTGPIPTALTTQTTGPVPTSLTTQTTEPVPTSLTTQTTEPVPTSLTTQTTEPVPTSLTTQTTEPVPTSLTTQTIEPVREAQTDMNCRIVALRDSKLRLLARLRAQARQLRRVHRRLSADDQNPAPQLPRMLPEEAPEKRLHYDRSTLQRYRELSGKRYDSAVYASSTFICVFSLASGLVHFTRFILFYFFNFFYFFYDLSFIEFFFHDSYFKCSSSKSFAVFDKMKAQDIHFYLPSGLQTRTRTRREVRVFCVFGPQMETSVSLFDAQLMLLLDHKLRLDLELKRADLHQLTLYQDLLVLQDFQKTEDDLNQSLNCCSLFPSVSCQSKLGEYKEHLQSKHKLISKLQDKIKALADDFHASLGQDNKFEEFLTQVFNKNIKRVKKKKKKTTAGEEEEGEEEEGKEGEEEEDGGGGCAVFGSECDPELLEYTLQLRERRLDLEDQLLEEKKNAEALKKDWETLLKKVCSEAGLKTVEDELELVNREKQQKMDEVSVVVPLRLHQVEYVINGSVPDDLSEVLVLDRKELNRLQERIKQLQVEKTQQRERLRQGEIDVEVTQCSELMVMKFGRQVDVEALQTLSGNRRMEELKQEKLLKEAQHATEIQQWDVRAKKENRKKKVWTGDRGNGVIEKRKSGLEIEGMER</sequence>
<keyword evidence="11" id="KW-0472">Membrane</keyword>
<dbReference type="Ensembl" id="ENSSORT00005010160.1">
    <property type="protein sequence ID" value="ENSSORP00005009830.1"/>
    <property type="gene ID" value="ENSSORG00005005373.1"/>
</dbReference>
<dbReference type="InterPro" id="IPR001680">
    <property type="entry name" value="WD40_rpt"/>
</dbReference>
<keyword evidence="11" id="KW-1133">Transmembrane helix</keyword>
<dbReference type="InParanoid" id="A0A672YZ04"/>
<feature type="domain" description="EML-like first beta-propeller" evidence="12">
    <location>
        <begin position="56"/>
        <end position="251"/>
    </location>
</feature>
<reference evidence="13" key="3">
    <citation type="submission" date="2025-09" db="UniProtKB">
        <authorList>
            <consortium name="Ensembl"/>
        </authorList>
    </citation>
    <scope>IDENTIFICATION</scope>
</reference>
<dbReference type="PANTHER" id="PTHR14885">
    <property type="entry name" value="CILIA- AND FLAGELLA-ASSOCIATED PROTEIN 43-RELATED"/>
    <property type="match status" value="1"/>
</dbReference>
<keyword evidence="4" id="KW-0677">Repeat</keyword>
<dbReference type="Proteomes" id="UP000472271">
    <property type="component" value="Chromosome 12"/>
</dbReference>
<feature type="compositionally biased region" description="Acidic residues" evidence="10">
    <location>
        <begin position="1235"/>
        <end position="1254"/>
    </location>
</feature>
<feature type="transmembrane region" description="Helical" evidence="11">
    <location>
        <begin position="1029"/>
        <end position="1049"/>
    </location>
</feature>
<reference evidence="13" key="1">
    <citation type="submission" date="2019-06" db="EMBL/GenBank/DDBJ databases">
        <authorList>
            <consortium name="Wellcome Sanger Institute Data Sharing"/>
        </authorList>
    </citation>
    <scope>NUCLEOTIDE SEQUENCE [LARGE SCALE GENOMIC DNA]</scope>
</reference>
<evidence type="ECO:0000256" key="8">
    <source>
        <dbReference type="PROSITE-ProRule" id="PRU00221"/>
    </source>
</evidence>
<evidence type="ECO:0000256" key="1">
    <source>
        <dbReference type="ARBA" id="ARBA00004430"/>
    </source>
</evidence>
<feature type="coiled-coil region" evidence="9">
    <location>
        <begin position="759"/>
        <end position="786"/>
    </location>
</feature>
<keyword evidence="6" id="KW-0206">Cytoskeleton</keyword>
<dbReference type="InterPro" id="IPR015943">
    <property type="entry name" value="WD40/YVTN_repeat-like_dom_sf"/>
</dbReference>
<dbReference type="InterPro" id="IPR036322">
    <property type="entry name" value="WD40_repeat_dom_sf"/>
</dbReference>
<dbReference type="SMART" id="SM00320">
    <property type="entry name" value="WD40"/>
    <property type="match status" value="6"/>
</dbReference>
<evidence type="ECO:0000313" key="13">
    <source>
        <dbReference type="Ensembl" id="ENSSORP00005009830.1"/>
    </source>
</evidence>
<dbReference type="PANTHER" id="PTHR14885:SF3">
    <property type="entry name" value="CILIA- AND FLAGELLA-ASSOCIATED PROTEIN 44"/>
    <property type="match status" value="1"/>
</dbReference>
<evidence type="ECO:0000256" key="11">
    <source>
        <dbReference type="SAM" id="Phobius"/>
    </source>
</evidence>
<feature type="region of interest" description="Disordered" evidence="10">
    <location>
        <begin position="837"/>
        <end position="913"/>
    </location>
</feature>
<dbReference type="InterPro" id="IPR055439">
    <property type="entry name" value="Beta-prop_EML_1st"/>
</dbReference>